<evidence type="ECO:0000313" key="2">
    <source>
        <dbReference type="Proteomes" id="UP001501310"/>
    </source>
</evidence>
<reference evidence="2" key="1">
    <citation type="journal article" date="2019" name="Int. J. Syst. Evol. Microbiol.">
        <title>The Global Catalogue of Microorganisms (GCM) 10K type strain sequencing project: providing services to taxonomists for standard genome sequencing and annotation.</title>
        <authorList>
            <consortium name="The Broad Institute Genomics Platform"/>
            <consortium name="The Broad Institute Genome Sequencing Center for Infectious Disease"/>
            <person name="Wu L."/>
            <person name="Ma J."/>
        </authorList>
    </citation>
    <scope>NUCLEOTIDE SEQUENCE [LARGE SCALE GENOMIC DNA]</scope>
    <source>
        <strain evidence="2">JCM 16603</strain>
    </source>
</reference>
<keyword evidence="2" id="KW-1185">Reference proteome</keyword>
<protein>
    <submittedName>
        <fullName evidence="1">Uncharacterized protein</fullName>
    </submittedName>
</protein>
<accession>A0ABP7SF35</accession>
<proteinExistence type="predicted"/>
<dbReference type="Proteomes" id="UP001501310">
    <property type="component" value="Unassembled WGS sequence"/>
</dbReference>
<name>A0ABP7SF35_9SPHN</name>
<organism evidence="1 2">
    <name type="scientific">Sphingomonas humi</name>
    <dbReference type="NCBI Taxonomy" id="335630"/>
    <lineage>
        <taxon>Bacteria</taxon>
        <taxon>Pseudomonadati</taxon>
        <taxon>Pseudomonadota</taxon>
        <taxon>Alphaproteobacteria</taxon>
        <taxon>Sphingomonadales</taxon>
        <taxon>Sphingomonadaceae</taxon>
        <taxon>Sphingomonas</taxon>
    </lineage>
</organism>
<gene>
    <name evidence="1" type="ORF">GCM10022211_27010</name>
</gene>
<sequence>MSKVQQIQASFLDSLQAKHAEGKLVWKPREGEDSFETDLDDHTVHIDRKIIGTQPNYRVWIFPSKGEAFSFDTKNLTEVVPTSGSAETFTKLVGAIYRELKENVALEVIAKALDDLNKR</sequence>
<evidence type="ECO:0000313" key="1">
    <source>
        <dbReference type="EMBL" id="GAA4010974.1"/>
    </source>
</evidence>
<dbReference type="RefSeq" id="WP_344711292.1">
    <property type="nucleotide sequence ID" value="NZ_BAAAZD010000002.1"/>
</dbReference>
<dbReference type="EMBL" id="BAAAZD010000002">
    <property type="protein sequence ID" value="GAA4010974.1"/>
    <property type="molecule type" value="Genomic_DNA"/>
</dbReference>
<comment type="caution">
    <text evidence="1">The sequence shown here is derived from an EMBL/GenBank/DDBJ whole genome shotgun (WGS) entry which is preliminary data.</text>
</comment>